<evidence type="ECO:0000313" key="12">
    <source>
        <dbReference type="EMBL" id="KAF2072937.1"/>
    </source>
</evidence>
<dbReference type="OrthoDB" id="10053569at2759"/>
<feature type="transmembrane region" description="Helical" evidence="10">
    <location>
        <begin position="12"/>
        <end position="30"/>
    </location>
</feature>
<dbReference type="GO" id="GO:0043420">
    <property type="term" value="P:anthranilate metabolic process"/>
    <property type="evidence" value="ECO:0007669"/>
    <property type="project" value="UniProtKB-UniRule"/>
</dbReference>
<dbReference type="InterPro" id="IPR036188">
    <property type="entry name" value="FAD/NAD-bd_sf"/>
</dbReference>
<dbReference type="UniPathway" id="UPA00253">
    <property type="reaction ID" value="UER00328"/>
</dbReference>
<dbReference type="GO" id="GO:0006569">
    <property type="term" value="P:L-tryptophan catabolic process"/>
    <property type="evidence" value="ECO:0007669"/>
    <property type="project" value="UniProtKB-UniRule"/>
</dbReference>
<feature type="domain" description="FAD-binding" evidence="11">
    <location>
        <begin position="15"/>
        <end position="179"/>
    </location>
</feature>
<keyword evidence="4 9" id="KW-0274">FAD</keyword>
<evidence type="ECO:0000256" key="3">
    <source>
        <dbReference type="ARBA" id="ARBA00022642"/>
    </source>
</evidence>
<reference evidence="12" key="1">
    <citation type="submission" date="2020-01" db="EMBL/GenBank/DDBJ databases">
        <title>Development of genomics and gene disruption for Polysphondylium violaceum indicates a role for the polyketide synthase stlB in stalk morphogenesis.</title>
        <authorList>
            <person name="Narita B."/>
            <person name="Kawabe Y."/>
            <person name="Kin K."/>
            <person name="Saito T."/>
            <person name="Gibbs R."/>
            <person name="Kuspa A."/>
            <person name="Muzny D."/>
            <person name="Queller D."/>
            <person name="Richards S."/>
            <person name="Strassman J."/>
            <person name="Sucgang R."/>
            <person name="Worley K."/>
            <person name="Schaap P."/>
        </authorList>
    </citation>
    <scope>NUCLEOTIDE SEQUENCE</scope>
    <source>
        <strain evidence="12">QSvi11</strain>
    </source>
</reference>
<keyword evidence="3 9" id="KW-0662">Pyridine nucleotide biosynthesis</keyword>
<accession>A0A8J4PSZ8</accession>
<dbReference type="PRINTS" id="PR00420">
    <property type="entry name" value="RNGMNOXGNASE"/>
</dbReference>
<keyword evidence="10" id="KW-0472">Membrane</keyword>
<evidence type="ECO:0000256" key="6">
    <source>
        <dbReference type="ARBA" id="ARBA00023002"/>
    </source>
</evidence>
<organism evidence="12 13">
    <name type="scientific">Polysphondylium violaceum</name>
    <dbReference type="NCBI Taxonomy" id="133409"/>
    <lineage>
        <taxon>Eukaryota</taxon>
        <taxon>Amoebozoa</taxon>
        <taxon>Evosea</taxon>
        <taxon>Eumycetozoa</taxon>
        <taxon>Dictyostelia</taxon>
        <taxon>Dictyosteliales</taxon>
        <taxon>Dictyosteliaceae</taxon>
        <taxon>Polysphondylium</taxon>
    </lineage>
</organism>
<dbReference type="EMBL" id="AJWJ01000238">
    <property type="protein sequence ID" value="KAF2072937.1"/>
    <property type="molecule type" value="Genomic_DNA"/>
</dbReference>
<comment type="similarity">
    <text evidence="9">Belongs to the aromatic-ring hydroxylase family. KMO subfamily.</text>
</comment>
<keyword evidence="7 9" id="KW-0503">Monooxygenase</keyword>
<evidence type="ECO:0000256" key="10">
    <source>
        <dbReference type="SAM" id="Phobius"/>
    </source>
</evidence>
<dbReference type="GO" id="GO:0034354">
    <property type="term" value="P:'de novo' NAD+ biosynthetic process from L-tryptophan"/>
    <property type="evidence" value="ECO:0007669"/>
    <property type="project" value="UniProtKB-UniRule"/>
</dbReference>
<evidence type="ECO:0000256" key="8">
    <source>
        <dbReference type="ARBA" id="ARBA00047818"/>
    </source>
</evidence>
<dbReference type="InterPro" id="IPR027545">
    <property type="entry name" value="Kynurenine_monooxygenase"/>
</dbReference>
<dbReference type="InterPro" id="IPR002938">
    <property type="entry name" value="FAD-bd"/>
</dbReference>
<dbReference type="PANTHER" id="PTHR46028">
    <property type="entry name" value="KYNURENINE 3-MONOOXYGENASE"/>
    <property type="match status" value="1"/>
</dbReference>
<keyword evidence="5 9" id="KW-0521">NADP</keyword>
<keyword evidence="9" id="KW-0496">Mitochondrion</keyword>
<comment type="cofactor">
    <cofactor evidence="1 9">
        <name>FAD</name>
        <dbReference type="ChEBI" id="CHEBI:57692"/>
    </cofactor>
</comment>
<dbReference type="GO" id="GO:0005741">
    <property type="term" value="C:mitochondrial outer membrane"/>
    <property type="evidence" value="ECO:0007669"/>
    <property type="project" value="TreeGrafter"/>
</dbReference>
<keyword evidence="10" id="KW-1133">Transmembrane helix</keyword>
<dbReference type="GO" id="GO:0070189">
    <property type="term" value="P:kynurenine metabolic process"/>
    <property type="evidence" value="ECO:0007669"/>
    <property type="project" value="TreeGrafter"/>
</dbReference>
<dbReference type="PANTHER" id="PTHR46028:SF2">
    <property type="entry name" value="KYNURENINE 3-MONOOXYGENASE"/>
    <property type="match status" value="1"/>
</dbReference>
<keyword evidence="6 9" id="KW-0560">Oxidoreductase</keyword>
<comment type="pathway">
    <text evidence="9">Cofactor biosynthesis; NAD(+) biosynthesis; quinolinate from L-kynurenine: step 1/3.</text>
</comment>
<dbReference type="Gene3D" id="3.50.50.60">
    <property type="entry name" value="FAD/NAD(P)-binding domain"/>
    <property type="match status" value="1"/>
</dbReference>
<dbReference type="GO" id="GO:0019805">
    <property type="term" value="P:quinolinate biosynthetic process"/>
    <property type="evidence" value="ECO:0007669"/>
    <property type="project" value="UniProtKB-UniRule"/>
</dbReference>
<keyword evidence="10" id="KW-0812">Transmembrane</keyword>
<dbReference type="GO" id="GO:0004502">
    <property type="term" value="F:kynurenine 3-monooxygenase activity"/>
    <property type="evidence" value="ECO:0007669"/>
    <property type="project" value="UniProtKB-UniRule"/>
</dbReference>
<evidence type="ECO:0000256" key="1">
    <source>
        <dbReference type="ARBA" id="ARBA00001974"/>
    </source>
</evidence>
<dbReference type="AlphaFoldDB" id="A0A8J4PSZ8"/>
<sequence>MMSSTTINSNNTITLMGSGLAGSVLALLLGKKGFNVRVHEKRSLEVNPAQRARSINLALSDRGIKTLRETGHLADILEIAIPMKGRMIHSIEGNQTFQPYSSDSKKHLYSVSRQLLNEKLGEHASKLDNVEILYNQTCKSININQGTYDILDKDGQSTTYSTSTIIGCDGAFSAVRNSMVKLDRQNYSQSYLEHGYKELCIPPGENGAFLLDKNSLHIWPRGSFMMIALPNIDGSFTCTLFFPFDGELSFKSLDSKEKVHQFFTQYFADAYKLMPTLLDDYFSNPTSSLVTVKTSPWNYQGKCTLVGDAAHAIVPFYGQGMNAAFEDVLELVNCFDKAFPKGGQSSQLSNETLWECYNAYQNARKANSDAIAEMAIENFIEMRDSVSDPMFLFKKKVEHLLEQTYPNRFVSRYELISYSTEPYAYAQKIGLLNQQILNQLVKDANFDISKIDLALADKLITQVLNK</sequence>
<evidence type="ECO:0000256" key="5">
    <source>
        <dbReference type="ARBA" id="ARBA00022857"/>
    </source>
</evidence>
<evidence type="ECO:0000256" key="9">
    <source>
        <dbReference type="HAMAP-Rule" id="MF_03018"/>
    </source>
</evidence>
<protein>
    <recommendedName>
        <fullName evidence="9">Kynurenine 3-monooxygenase</fullName>
        <ecNumber evidence="9">1.14.13.9</ecNumber>
    </recommendedName>
    <alternativeName>
        <fullName evidence="9">Kynurenine 3-hydroxylase</fullName>
    </alternativeName>
</protein>
<keyword evidence="13" id="KW-1185">Reference proteome</keyword>
<comment type="function">
    <text evidence="9">Catalyzes the hydroxylation of L-kynurenine (L-Kyn) to form 3-hydroxy-L-kynurenine (L-3OHKyn). Required for synthesis of quinolinic acid.</text>
</comment>
<evidence type="ECO:0000313" key="13">
    <source>
        <dbReference type="Proteomes" id="UP000695562"/>
    </source>
</evidence>
<gene>
    <name evidence="9" type="primary">KMO</name>
    <name evidence="12" type="ORF">CYY_005759</name>
</gene>
<evidence type="ECO:0000256" key="7">
    <source>
        <dbReference type="ARBA" id="ARBA00023033"/>
    </source>
</evidence>
<dbReference type="FunFam" id="3.50.50.60:FF:000185">
    <property type="entry name" value="Kynurenine 3-monooxygenase"/>
    <property type="match status" value="1"/>
</dbReference>
<dbReference type="Pfam" id="PF01494">
    <property type="entry name" value="FAD_binding_3"/>
    <property type="match status" value="2"/>
</dbReference>
<evidence type="ECO:0000256" key="2">
    <source>
        <dbReference type="ARBA" id="ARBA00022630"/>
    </source>
</evidence>
<proteinExistence type="inferred from homology"/>
<name>A0A8J4PSZ8_9MYCE</name>
<dbReference type="SUPFAM" id="SSF51905">
    <property type="entry name" value="FAD/NAD(P)-binding domain"/>
    <property type="match status" value="1"/>
</dbReference>
<dbReference type="EC" id="1.14.13.9" evidence="9"/>
<dbReference type="GO" id="GO:0071949">
    <property type="term" value="F:FAD binding"/>
    <property type="evidence" value="ECO:0007669"/>
    <property type="project" value="InterPro"/>
</dbReference>
<evidence type="ECO:0000259" key="11">
    <source>
        <dbReference type="Pfam" id="PF01494"/>
    </source>
</evidence>
<keyword evidence="2 9" id="KW-0285">Flavoprotein</keyword>
<comment type="subcellular location">
    <subcellularLocation>
        <location evidence="9">Mitochondrion</location>
    </subcellularLocation>
</comment>
<feature type="domain" description="FAD-binding" evidence="11">
    <location>
        <begin position="300"/>
        <end position="333"/>
    </location>
</feature>
<evidence type="ECO:0000256" key="4">
    <source>
        <dbReference type="ARBA" id="ARBA00022827"/>
    </source>
</evidence>
<dbReference type="Proteomes" id="UP000695562">
    <property type="component" value="Unassembled WGS sequence"/>
</dbReference>
<dbReference type="HAMAP" id="MF_01971">
    <property type="entry name" value="Kynurenine_monooxygenase"/>
    <property type="match status" value="1"/>
</dbReference>
<comment type="catalytic activity">
    <reaction evidence="8 9">
        <text>L-kynurenine + NADPH + O2 + H(+) = 3-hydroxy-L-kynurenine + NADP(+) + H2O</text>
        <dbReference type="Rhea" id="RHEA:20545"/>
        <dbReference type="ChEBI" id="CHEBI:15377"/>
        <dbReference type="ChEBI" id="CHEBI:15378"/>
        <dbReference type="ChEBI" id="CHEBI:15379"/>
        <dbReference type="ChEBI" id="CHEBI:57783"/>
        <dbReference type="ChEBI" id="CHEBI:57959"/>
        <dbReference type="ChEBI" id="CHEBI:58125"/>
        <dbReference type="ChEBI" id="CHEBI:58349"/>
        <dbReference type="EC" id="1.14.13.9"/>
    </reaction>
</comment>
<comment type="caution">
    <text evidence="12">The sequence shown here is derived from an EMBL/GenBank/DDBJ whole genome shotgun (WGS) entry which is preliminary data.</text>
</comment>